<evidence type="ECO:0000313" key="3">
    <source>
        <dbReference type="Proteomes" id="UP000054248"/>
    </source>
</evidence>
<dbReference type="Proteomes" id="UP000054248">
    <property type="component" value="Unassembled WGS sequence"/>
</dbReference>
<evidence type="ECO:0000256" key="1">
    <source>
        <dbReference type="SAM" id="MobiDB-lite"/>
    </source>
</evidence>
<gene>
    <name evidence="2" type="ORF">M407DRAFT_96138</name>
</gene>
<reference evidence="2 3" key="1">
    <citation type="submission" date="2014-04" db="EMBL/GenBank/DDBJ databases">
        <authorList>
            <consortium name="DOE Joint Genome Institute"/>
            <person name="Kuo A."/>
            <person name="Girlanda M."/>
            <person name="Perotto S."/>
            <person name="Kohler A."/>
            <person name="Nagy L.G."/>
            <person name="Floudas D."/>
            <person name="Copeland A."/>
            <person name="Barry K.W."/>
            <person name="Cichocki N."/>
            <person name="Veneault-Fourrey C."/>
            <person name="LaButti K."/>
            <person name="Lindquist E.A."/>
            <person name="Lipzen A."/>
            <person name="Lundell T."/>
            <person name="Morin E."/>
            <person name="Murat C."/>
            <person name="Sun H."/>
            <person name="Tunlid A."/>
            <person name="Henrissat B."/>
            <person name="Grigoriev I.V."/>
            <person name="Hibbett D.S."/>
            <person name="Martin F."/>
            <person name="Nordberg H.P."/>
            <person name="Cantor M.N."/>
            <person name="Hua S.X."/>
        </authorList>
    </citation>
    <scope>NUCLEOTIDE SEQUENCE [LARGE SCALE GENOMIC DNA]</scope>
    <source>
        <strain evidence="2 3">MUT 4182</strain>
    </source>
</reference>
<dbReference type="EMBL" id="KN822952">
    <property type="protein sequence ID" value="KIO32822.1"/>
    <property type="molecule type" value="Genomic_DNA"/>
</dbReference>
<feature type="region of interest" description="Disordered" evidence="1">
    <location>
        <begin position="1"/>
        <end position="43"/>
    </location>
</feature>
<name>A0A0C3MGL8_9AGAM</name>
<proteinExistence type="predicted"/>
<accession>A0A0C3MGL8</accession>
<protein>
    <submittedName>
        <fullName evidence="2">Uncharacterized protein</fullName>
    </submittedName>
</protein>
<reference evidence="3" key="2">
    <citation type="submission" date="2015-01" db="EMBL/GenBank/DDBJ databases">
        <title>Evolutionary Origins and Diversification of the Mycorrhizal Mutualists.</title>
        <authorList>
            <consortium name="DOE Joint Genome Institute"/>
            <consortium name="Mycorrhizal Genomics Consortium"/>
            <person name="Kohler A."/>
            <person name="Kuo A."/>
            <person name="Nagy L.G."/>
            <person name="Floudas D."/>
            <person name="Copeland A."/>
            <person name="Barry K.W."/>
            <person name="Cichocki N."/>
            <person name="Veneault-Fourrey C."/>
            <person name="LaButti K."/>
            <person name="Lindquist E.A."/>
            <person name="Lipzen A."/>
            <person name="Lundell T."/>
            <person name="Morin E."/>
            <person name="Murat C."/>
            <person name="Riley R."/>
            <person name="Ohm R."/>
            <person name="Sun H."/>
            <person name="Tunlid A."/>
            <person name="Henrissat B."/>
            <person name="Grigoriev I.V."/>
            <person name="Hibbett D.S."/>
            <person name="Martin F."/>
        </authorList>
    </citation>
    <scope>NUCLEOTIDE SEQUENCE [LARGE SCALE GENOMIC DNA]</scope>
    <source>
        <strain evidence="3">MUT 4182</strain>
    </source>
</reference>
<sequence>MRNRNGNIYTIDGPRFPRTAGSRDNESRRRAGPGSSTPSGTVREYIRLYHSAPGRRQNHLITTTRYLSLFPTSFADMVRRPKPLRGSGIALAITSTALGVSS</sequence>
<dbReference type="HOGENOM" id="CLU_2279498_0_0_1"/>
<keyword evidence="3" id="KW-1185">Reference proteome</keyword>
<organism evidence="2 3">
    <name type="scientific">Tulasnella calospora MUT 4182</name>
    <dbReference type="NCBI Taxonomy" id="1051891"/>
    <lineage>
        <taxon>Eukaryota</taxon>
        <taxon>Fungi</taxon>
        <taxon>Dikarya</taxon>
        <taxon>Basidiomycota</taxon>
        <taxon>Agaricomycotina</taxon>
        <taxon>Agaricomycetes</taxon>
        <taxon>Cantharellales</taxon>
        <taxon>Tulasnellaceae</taxon>
        <taxon>Tulasnella</taxon>
    </lineage>
</organism>
<evidence type="ECO:0000313" key="2">
    <source>
        <dbReference type="EMBL" id="KIO32822.1"/>
    </source>
</evidence>
<dbReference type="AlphaFoldDB" id="A0A0C3MGL8"/>